<dbReference type="FunFam" id="3.40.50.720:FF:000190">
    <property type="entry name" value="Pyrroline-5-carboxylate reductase"/>
    <property type="match status" value="1"/>
</dbReference>
<keyword evidence="5 9" id="KW-0641">Proline biosynthesis</keyword>
<reference evidence="15" key="1">
    <citation type="submission" date="2018-02" db="EMBL/GenBank/DDBJ databases">
        <title>Genome sequence of Desulfocucumis palustris strain NAW-5.</title>
        <authorList>
            <person name="Watanabe M."/>
            <person name="Kojima H."/>
            <person name="Fukui M."/>
        </authorList>
    </citation>
    <scope>NUCLEOTIDE SEQUENCE [LARGE SCALE GENOMIC DNA]</scope>
    <source>
        <strain evidence="15">NAW-5</strain>
    </source>
</reference>
<dbReference type="UniPathway" id="UPA00098">
    <property type="reaction ID" value="UER00361"/>
</dbReference>
<dbReference type="HAMAP" id="MF_01925">
    <property type="entry name" value="P5C_reductase"/>
    <property type="match status" value="1"/>
</dbReference>
<dbReference type="Pfam" id="PF03807">
    <property type="entry name" value="F420_oxidored"/>
    <property type="match status" value="1"/>
</dbReference>
<comment type="caution">
    <text evidence="14">The sequence shown here is derived from an EMBL/GenBank/DDBJ whole genome shotgun (WGS) entry which is preliminary data.</text>
</comment>
<dbReference type="AlphaFoldDB" id="A0A2L2XC59"/>
<evidence type="ECO:0000256" key="9">
    <source>
        <dbReference type="HAMAP-Rule" id="MF_01925"/>
    </source>
</evidence>
<evidence type="ECO:0000259" key="12">
    <source>
        <dbReference type="Pfam" id="PF03807"/>
    </source>
</evidence>
<organism evidence="14 15">
    <name type="scientific">Desulfocucumis palustris</name>
    <dbReference type="NCBI Taxonomy" id="1898651"/>
    <lineage>
        <taxon>Bacteria</taxon>
        <taxon>Bacillati</taxon>
        <taxon>Bacillota</taxon>
        <taxon>Clostridia</taxon>
        <taxon>Eubacteriales</taxon>
        <taxon>Desulfocucumaceae</taxon>
        <taxon>Desulfocucumis</taxon>
    </lineage>
</organism>
<sequence>MPLSGLKIGFLGGGAMAGAILTGLLQKGIFAPENVYVTDINRERLELLKGEFGINTALDNASAAAVADIVLLAVKPFVAEGVLREVSGSIKSGQTLISIAAGISTAMLEEYLGIPVAVVRVAPNTPALVGDGISALCPGSRAGSRDMERAMAIFSAVGRAVEVPESQMDAVTGLSGSGPAYMFVILEALADAGVRVGLPRDTALLLAAQTMQGAARMVLETGGHPAKMKDMVTTPGGTTIEGLFALEQAGLRGALMRAVEVATLRSREMGAGKK</sequence>
<evidence type="ECO:0000256" key="6">
    <source>
        <dbReference type="ARBA" id="ARBA00022857"/>
    </source>
</evidence>
<evidence type="ECO:0000256" key="3">
    <source>
        <dbReference type="ARBA" id="ARBA00022490"/>
    </source>
</evidence>
<comment type="similarity">
    <text evidence="2 9">Belongs to the pyrroline-5-carboxylate reductase family.</text>
</comment>
<dbReference type="SUPFAM" id="SSF51735">
    <property type="entry name" value="NAD(P)-binding Rossmann-fold domains"/>
    <property type="match status" value="1"/>
</dbReference>
<comment type="function">
    <text evidence="8 9">Catalyzes the reduction of 1-pyrroline-5-carboxylate (PCA) to L-proline.</text>
</comment>
<dbReference type="Gene3D" id="3.40.50.720">
    <property type="entry name" value="NAD(P)-binding Rossmann-like Domain"/>
    <property type="match status" value="1"/>
</dbReference>
<dbReference type="GO" id="GO:0005737">
    <property type="term" value="C:cytoplasm"/>
    <property type="evidence" value="ECO:0007669"/>
    <property type="project" value="UniProtKB-SubCell"/>
</dbReference>
<dbReference type="PANTHER" id="PTHR11645:SF0">
    <property type="entry name" value="PYRROLINE-5-CARBOXYLATE REDUCTASE 3"/>
    <property type="match status" value="1"/>
</dbReference>
<feature type="binding site" evidence="11">
    <location>
        <position position="60"/>
    </location>
    <ligand>
        <name>NADPH</name>
        <dbReference type="ChEBI" id="CHEBI:57783"/>
    </ligand>
</feature>
<dbReference type="EC" id="1.5.1.2" evidence="9 10"/>
<dbReference type="OrthoDB" id="9805754at2"/>
<evidence type="ECO:0000256" key="8">
    <source>
        <dbReference type="ARBA" id="ARBA00058118"/>
    </source>
</evidence>
<comment type="pathway">
    <text evidence="9">Amino-acid biosynthesis; L-proline biosynthesis; L-proline from L-glutamate 5-semialdehyde: step 1/1.</text>
</comment>
<keyword evidence="6 9" id="KW-0521">NADP</keyword>
<dbReference type="Pfam" id="PF14748">
    <property type="entry name" value="P5CR_dimer"/>
    <property type="match status" value="1"/>
</dbReference>
<evidence type="ECO:0000256" key="10">
    <source>
        <dbReference type="NCBIfam" id="TIGR00112"/>
    </source>
</evidence>
<keyword evidence="4 9" id="KW-0028">Amino-acid biosynthesis</keyword>
<comment type="subcellular location">
    <subcellularLocation>
        <location evidence="1 9">Cytoplasm</location>
    </subcellularLocation>
</comment>
<keyword evidence="7 9" id="KW-0560">Oxidoreductase</keyword>
<dbReference type="PANTHER" id="PTHR11645">
    <property type="entry name" value="PYRROLINE-5-CARBOXYLATE REDUCTASE"/>
    <property type="match status" value="1"/>
</dbReference>
<dbReference type="EMBL" id="BFAV01000092">
    <property type="protein sequence ID" value="GBF33283.1"/>
    <property type="molecule type" value="Genomic_DNA"/>
</dbReference>
<dbReference type="GO" id="GO:0055129">
    <property type="term" value="P:L-proline biosynthetic process"/>
    <property type="evidence" value="ECO:0007669"/>
    <property type="project" value="UniProtKB-UniRule"/>
</dbReference>
<dbReference type="InterPro" id="IPR000304">
    <property type="entry name" value="Pyrroline-COOH_reductase"/>
</dbReference>
<evidence type="ECO:0000256" key="11">
    <source>
        <dbReference type="PIRSR" id="PIRSR000193-1"/>
    </source>
</evidence>
<feature type="domain" description="Pyrroline-5-carboxylate reductase catalytic N-terminal" evidence="12">
    <location>
        <begin position="7"/>
        <end position="102"/>
    </location>
</feature>
<feature type="binding site" evidence="11">
    <location>
        <begin position="73"/>
        <end position="76"/>
    </location>
    <ligand>
        <name>NADP(+)</name>
        <dbReference type="ChEBI" id="CHEBI:58349"/>
    </ligand>
</feature>
<evidence type="ECO:0000256" key="7">
    <source>
        <dbReference type="ARBA" id="ARBA00023002"/>
    </source>
</evidence>
<keyword evidence="15" id="KW-1185">Reference proteome</keyword>
<dbReference type="RefSeq" id="WP_104371700.1">
    <property type="nucleotide sequence ID" value="NZ_BFAV01000092.1"/>
</dbReference>
<dbReference type="InterPro" id="IPR028939">
    <property type="entry name" value="P5C_Rdtase_cat_N"/>
</dbReference>
<dbReference type="GO" id="GO:0004735">
    <property type="term" value="F:pyrroline-5-carboxylate reductase activity"/>
    <property type="evidence" value="ECO:0007669"/>
    <property type="project" value="UniProtKB-UniRule"/>
</dbReference>
<evidence type="ECO:0000313" key="15">
    <source>
        <dbReference type="Proteomes" id="UP000239549"/>
    </source>
</evidence>
<dbReference type="Proteomes" id="UP000239549">
    <property type="component" value="Unassembled WGS sequence"/>
</dbReference>
<protein>
    <recommendedName>
        <fullName evidence="9 10">Pyrroline-5-carboxylate reductase</fullName>
        <shortName evidence="9">P5C reductase</shortName>
        <shortName evidence="9">P5CR</shortName>
        <ecNumber evidence="9 10">1.5.1.2</ecNumber>
    </recommendedName>
    <alternativeName>
        <fullName evidence="9">PCA reductase</fullName>
    </alternativeName>
</protein>
<comment type="catalytic activity">
    <reaction evidence="9">
        <text>L-proline + NAD(+) = (S)-1-pyrroline-5-carboxylate + NADH + 2 H(+)</text>
        <dbReference type="Rhea" id="RHEA:14105"/>
        <dbReference type="ChEBI" id="CHEBI:15378"/>
        <dbReference type="ChEBI" id="CHEBI:17388"/>
        <dbReference type="ChEBI" id="CHEBI:57540"/>
        <dbReference type="ChEBI" id="CHEBI:57945"/>
        <dbReference type="ChEBI" id="CHEBI:60039"/>
        <dbReference type="EC" id="1.5.1.2"/>
    </reaction>
</comment>
<accession>A0A2L2XC59</accession>
<proteinExistence type="inferred from homology"/>
<dbReference type="PIRSF" id="PIRSF000193">
    <property type="entry name" value="Pyrrol-5-carb_rd"/>
    <property type="match status" value="1"/>
</dbReference>
<keyword evidence="3 9" id="KW-0963">Cytoplasm</keyword>
<gene>
    <name evidence="9" type="primary">proC</name>
    <name evidence="14" type="ORF">DCCM_2382</name>
</gene>
<dbReference type="FunFam" id="1.10.3730.10:FF:000001">
    <property type="entry name" value="Pyrroline-5-carboxylate reductase"/>
    <property type="match status" value="1"/>
</dbReference>
<evidence type="ECO:0000256" key="4">
    <source>
        <dbReference type="ARBA" id="ARBA00022605"/>
    </source>
</evidence>
<evidence type="ECO:0000256" key="1">
    <source>
        <dbReference type="ARBA" id="ARBA00004496"/>
    </source>
</evidence>
<evidence type="ECO:0000256" key="2">
    <source>
        <dbReference type="ARBA" id="ARBA00005525"/>
    </source>
</evidence>
<dbReference type="Gene3D" id="1.10.3730.10">
    <property type="entry name" value="ProC C-terminal domain-like"/>
    <property type="match status" value="1"/>
</dbReference>
<name>A0A2L2XC59_9FIRM</name>
<dbReference type="InterPro" id="IPR036291">
    <property type="entry name" value="NAD(P)-bd_dom_sf"/>
</dbReference>
<evidence type="ECO:0000256" key="5">
    <source>
        <dbReference type="ARBA" id="ARBA00022650"/>
    </source>
</evidence>
<feature type="binding site" evidence="11">
    <location>
        <begin position="11"/>
        <end position="16"/>
    </location>
    <ligand>
        <name>NADP(+)</name>
        <dbReference type="ChEBI" id="CHEBI:58349"/>
    </ligand>
</feature>
<dbReference type="SUPFAM" id="SSF48179">
    <property type="entry name" value="6-phosphogluconate dehydrogenase C-terminal domain-like"/>
    <property type="match status" value="1"/>
</dbReference>
<dbReference type="InterPro" id="IPR029036">
    <property type="entry name" value="P5CR_dimer"/>
</dbReference>
<dbReference type="InterPro" id="IPR008927">
    <property type="entry name" value="6-PGluconate_DH-like_C_sf"/>
</dbReference>
<evidence type="ECO:0000259" key="13">
    <source>
        <dbReference type="Pfam" id="PF14748"/>
    </source>
</evidence>
<dbReference type="NCBIfam" id="TIGR00112">
    <property type="entry name" value="proC"/>
    <property type="match status" value="1"/>
</dbReference>
<feature type="domain" description="Pyrroline-5-carboxylate reductase dimerisation" evidence="13">
    <location>
        <begin position="165"/>
        <end position="269"/>
    </location>
</feature>
<comment type="catalytic activity">
    <reaction evidence="9">
        <text>L-proline + NADP(+) = (S)-1-pyrroline-5-carboxylate + NADPH + 2 H(+)</text>
        <dbReference type="Rhea" id="RHEA:14109"/>
        <dbReference type="ChEBI" id="CHEBI:15378"/>
        <dbReference type="ChEBI" id="CHEBI:17388"/>
        <dbReference type="ChEBI" id="CHEBI:57783"/>
        <dbReference type="ChEBI" id="CHEBI:58349"/>
        <dbReference type="ChEBI" id="CHEBI:60039"/>
        <dbReference type="EC" id="1.5.1.2"/>
    </reaction>
</comment>
<evidence type="ECO:0000313" key="14">
    <source>
        <dbReference type="EMBL" id="GBF33283.1"/>
    </source>
</evidence>